<keyword evidence="3" id="KW-1185">Reference proteome</keyword>
<feature type="transmembrane region" description="Helical" evidence="1">
    <location>
        <begin position="286"/>
        <end position="311"/>
    </location>
</feature>
<keyword evidence="1" id="KW-0472">Membrane</keyword>
<name>A0ABN0ZAF7_9BACI</name>
<dbReference type="Proteomes" id="UP001501459">
    <property type="component" value="Unassembled WGS sequence"/>
</dbReference>
<feature type="transmembrane region" description="Helical" evidence="1">
    <location>
        <begin position="211"/>
        <end position="234"/>
    </location>
</feature>
<reference evidence="2 3" key="1">
    <citation type="journal article" date="2019" name="Int. J. Syst. Evol. Microbiol.">
        <title>The Global Catalogue of Microorganisms (GCM) 10K type strain sequencing project: providing services to taxonomists for standard genome sequencing and annotation.</title>
        <authorList>
            <consortium name="The Broad Institute Genomics Platform"/>
            <consortium name="The Broad Institute Genome Sequencing Center for Infectious Disease"/>
            <person name="Wu L."/>
            <person name="Ma J."/>
        </authorList>
    </citation>
    <scope>NUCLEOTIDE SEQUENCE [LARGE SCALE GENOMIC DNA]</scope>
    <source>
        <strain evidence="2 3">JCM 12149</strain>
    </source>
</reference>
<proteinExistence type="predicted"/>
<dbReference type="RefSeq" id="WP_343752451.1">
    <property type="nucleotide sequence ID" value="NZ_BAAADM010000043.1"/>
</dbReference>
<evidence type="ECO:0000313" key="3">
    <source>
        <dbReference type="Proteomes" id="UP001501459"/>
    </source>
</evidence>
<keyword evidence="1" id="KW-0812">Transmembrane</keyword>
<comment type="caution">
    <text evidence="2">The sequence shown here is derived from an EMBL/GenBank/DDBJ whole genome shotgun (WGS) entry which is preliminary data.</text>
</comment>
<organism evidence="2 3">
    <name type="scientific">Lentibacillus halophilus</name>
    <dbReference type="NCBI Taxonomy" id="295065"/>
    <lineage>
        <taxon>Bacteria</taxon>
        <taxon>Bacillati</taxon>
        <taxon>Bacillota</taxon>
        <taxon>Bacilli</taxon>
        <taxon>Bacillales</taxon>
        <taxon>Bacillaceae</taxon>
        <taxon>Lentibacillus</taxon>
    </lineage>
</organism>
<evidence type="ECO:0008006" key="4">
    <source>
        <dbReference type="Google" id="ProtNLM"/>
    </source>
</evidence>
<feature type="transmembrane region" description="Helical" evidence="1">
    <location>
        <begin position="246"/>
        <end position="265"/>
    </location>
</feature>
<protein>
    <recommendedName>
        <fullName evidence="4">5,10-methylene-tetrahydrofolate dehydrogenase</fullName>
    </recommendedName>
</protein>
<evidence type="ECO:0000313" key="2">
    <source>
        <dbReference type="EMBL" id="GAA0440798.1"/>
    </source>
</evidence>
<gene>
    <name evidence="2" type="ORF">GCM10008983_17340</name>
</gene>
<sequence>MRQHVNIGLIAAPELADELAQDLVKTLPETLKTCISNDTEWDVEARVDSLTGAAESVVDIFSEAAAYRETKPWDYIISLTDLPVFHEKNVVAVDINEDKSVGLISIPAFGWMPVLKRIQTAVIQTVDQMLHTTESQGADSTSNGEKQDDIVSSERLWGQFPISPVQKVRTWMRETGNKHTRYIVTPRMNGSLRLLSGMTFANKPFKMMSSLTSVIAIAFTTGTFGMIFTTMWQLSHLFSTLRLTEITLVAIIGMMLWVIIAHGLWEPPSTFNHRRVRRLYNFTTVTTLLIAITVYYAVIFLLFFGTSLVFIPPGFLTETLSFETTAGVTEYLRIAWFASSISTVAGAIGAGLENEELVLSTTYGYRQNRRYQQIHYR</sequence>
<dbReference type="EMBL" id="BAAADM010000043">
    <property type="protein sequence ID" value="GAA0440798.1"/>
    <property type="molecule type" value="Genomic_DNA"/>
</dbReference>
<keyword evidence="1" id="KW-1133">Transmembrane helix</keyword>
<accession>A0ABN0ZAF7</accession>
<evidence type="ECO:0000256" key="1">
    <source>
        <dbReference type="SAM" id="Phobius"/>
    </source>
</evidence>